<sequence length="123" mass="13745">MGSSNYVHSRLFTIPLASRRSSLAIFSSSQTSRLVGYGILVLIKYLITFLPPLAPFYPPINRYSRRSCRRSPLDDPDYLPLPFLRYPTCQLSRPLESAGLRQSSHLLRPRPGSVLAALPSPTA</sequence>
<organism evidence="2 3">
    <name type="scientific">Puccinia graminis f. sp. tritici</name>
    <dbReference type="NCBI Taxonomy" id="56615"/>
    <lineage>
        <taxon>Eukaryota</taxon>
        <taxon>Fungi</taxon>
        <taxon>Dikarya</taxon>
        <taxon>Basidiomycota</taxon>
        <taxon>Pucciniomycotina</taxon>
        <taxon>Pucciniomycetes</taxon>
        <taxon>Pucciniales</taxon>
        <taxon>Pucciniaceae</taxon>
        <taxon>Puccinia</taxon>
    </lineage>
</organism>
<keyword evidence="1" id="KW-0812">Transmembrane</keyword>
<dbReference type="AlphaFoldDB" id="A0A5B0QPG5"/>
<dbReference type="Proteomes" id="UP000324748">
    <property type="component" value="Unassembled WGS sequence"/>
</dbReference>
<evidence type="ECO:0000313" key="2">
    <source>
        <dbReference type="EMBL" id="KAA1115186.1"/>
    </source>
</evidence>
<keyword evidence="3" id="KW-1185">Reference proteome</keyword>
<comment type="caution">
    <text evidence="2">The sequence shown here is derived from an EMBL/GenBank/DDBJ whole genome shotgun (WGS) entry which is preliminary data.</text>
</comment>
<keyword evidence="1" id="KW-1133">Transmembrane helix</keyword>
<accession>A0A5B0QPG5</accession>
<evidence type="ECO:0000256" key="1">
    <source>
        <dbReference type="SAM" id="Phobius"/>
    </source>
</evidence>
<proteinExistence type="predicted"/>
<feature type="transmembrane region" description="Helical" evidence="1">
    <location>
        <begin position="34"/>
        <end position="57"/>
    </location>
</feature>
<dbReference type="EMBL" id="VSWC01000014">
    <property type="protein sequence ID" value="KAA1115186.1"/>
    <property type="molecule type" value="Genomic_DNA"/>
</dbReference>
<reference evidence="2 3" key="1">
    <citation type="submission" date="2019-05" db="EMBL/GenBank/DDBJ databases">
        <title>Emergence of the Ug99 lineage of the wheat stem rust pathogen through somatic hybridization.</title>
        <authorList>
            <person name="Li F."/>
            <person name="Upadhyaya N.M."/>
            <person name="Sperschneider J."/>
            <person name="Matny O."/>
            <person name="Nguyen-Phuc H."/>
            <person name="Mago R."/>
            <person name="Raley C."/>
            <person name="Miller M.E."/>
            <person name="Silverstein K.A.T."/>
            <person name="Henningsen E."/>
            <person name="Hirsch C.D."/>
            <person name="Visser B."/>
            <person name="Pretorius Z.A."/>
            <person name="Steffenson B.J."/>
            <person name="Schwessinger B."/>
            <person name="Dodds P.N."/>
            <person name="Figueroa M."/>
        </authorList>
    </citation>
    <scope>NUCLEOTIDE SEQUENCE [LARGE SCALE GENOMIC DNA]</scope>
    <source>
        <strain evidence="2">21-0</strain>
    </source>
</reference>
<evidence type="ECO:0000313" key="3">
    <source>
        <dbReference type="Proteomes" id="UP000324748"/>
    </source>
</evidence>
<gene>
    <name evidence="2" type="ORF">PGT21_033041</name>
</gene>
<protein>
    <submittedName>
        <fullName evidence="2">Uncharacterized protein</fullName>
    </submittedName>
</protein>
<name>A0A5B0QPG5_PUCGR</name>
<keyword evidence="1" id="KW-0472">Membrane</keyword>